<gene>
    <name evidence="1" type="ORF">Q604_UNBC05871G0001</name>
</gene>
<comment type="caution">
    <text evidence="1">The sequence shown here is derived from an EMBL/GenBank/DDBJ whole genome shotgun (WGS) entry which is preliminary data.</text>
</comment>
<dbReference type="EMBL" id="AZMM01005871">
    <property type="protein sequence ID" value="ETJ40226.1"/>
    <property type="molecule type" value="Genomic_DNA"/>
</dbReference>
<feature type="non-terminal residue" evidence="1">
    <location>
        <position position="1"/>
    </location>
</feature>
<evidence type="ECO:0000313" key="1">
    <source>
        <dbReference type="EMBL" id="ETJ40226.1"/>
    </source>
</evidence>
<dbReference type="AlphaFoldDB" id="W1YCW8"/>
<proteinExistence type="predicted"/>
<accession>W1YCW8</accession>
<sequence length="22" mass="2516">FMVNVGHAFIHHHPKKEADPGF</sequence>
<organism evidence="1">
    <name type="scientific">human gut metagenome</name>
    <dbReference type="NCBI Taxonomy" id="408170"/>
    <lineage>
        <taxon>unclassified sequences</taxon>
        <taxon>metagenomes</taxon>
        <taxon>organismal metagenomes</taxon>
    </lineage>
</organism>
<protein>
    <submittedName>
        <fullName evidence="1">Uncharacterized protein</fullName>
    </submittedName>
</protein>
<reference evidence="1" key="1">
    <citation type="submission" date="2013-12" db="EMBL/GenBank/DDBJ databases">
        <title>A Varibaculum cambriense genome reconstructed from a premature infant gut community with otherwise low bacterial novelty that shifts toward anaerobic metabolism during the third week of life.</title>
        <authorList>
            <person name="Brown C.T."/>
            <person name="Sharon I."/>
            <person name="Thomas B.C."/>
            <person name="Castelle C.J."/>
            <person name="Morowitz M.J."/>
            <person name="Banfield J.F."/>
        </authorList>
    </citation>
    <scope>NUCLEOTIDE SEQUENCE</scope>
</reference>
<name>W1YCW8_9ZZZZ</name>